<dbReference type="RefSeq" id="WP_116391141.1">
    <property type="nucleotide sequence ID" value="NZ_QUQO01000001.1"/>
</dbReference>
<dbReference type="SUPFAM" id="SSF52540">
    <property type="entry name" value="P-loop containing nucleoside triphosphate hydrolases"/>
    <property type="match status" value="1"/>
</dbReference>
<dbReference type="Gene3D" id="3.40.50.300">
    <property type="entry name" value="P-loop containing nucleotide triphosphate hydrolases"/>
    <property type="match status" value="1"/>
</dbReference>
<proteinExistence type="predicted"/>
<dbReference type="EMBL" id="QUQO01000001">
    <property type="protein sequence ID" value="RFB04509.1"/>
    <property type="molecule type" value="Genomic_DNA"/>
</dbReference>
<organism evidence="1 2">
    <name type="scientific">Parvularcula marina</name>
    <dbReference type="NCBI Taxonomy" id="2292771"/>
    <lineage>
        <taxon>Bacteria</taxon>
        <taxon>Pseudomonadati</taxon>
        <taxon>Pseudomonadota</taxon>
        <taxon>Alphaproteobacteria</taxon>
        <taxon>Parvularculales</taxon>
        <taxon>Parvularculaceae</taxon>
        <taxon>Parvularcula</taxon>
    </lineage>
</organism>
<sequence>MTRLILHVGVPKTGSSAIQSFLCRHQILRSKKNGEQLRYAVVSKKDGWLAGDELKRRSIRHPLGYIPSAEDLGEVLTTLLSRERSPFDLLLSQESWSRQAEALSSLPSDIDVEVVMFVRPQAQWLASAWWQWFAWTNQDGNPIHAWRVLQQERALDWHHLAEKFSACPSVRDVRIRLFRPDTDVVAAFLEAVALEAPNGVPTSRFRRNASLTTHHLALYRAMPWLRRDNGGTLDAVLAKLWPFGQKPKAPIEAELVAEIIEASRPGNEKLLDLLSEEDAQMMRQDPYWWDAAAYG</sequence>
<evidence type="ECO:0008006" key="3">
    <source>
        <dbReference type="Google" id="ProtNLM"/>
    </source>
</evidence>
<evidence type="ECO:0000313" key="2">
    <source>
        <dbReference type="Proteomes" id="UP000264589"/>
    </source>
</evidence>
<dbReference type="AlphaFoldDB" id="A0A371RGE6"/>
<dbReference type="InParanoid" id="A0A371RGE6"/>
<accession>A0A371RGE6</accession>
<dbReference type="OrthoDB" id="6217368at2"/>
<protein>
    <recommendedName>
        <fullName evidence="3">Sulfotransferase family protein</fullName>
    </recommendedName>
</protein>
<gene>
    <name evidence="1" type="ORF">DX908_03925</name>
</gene>
<dbReference type="InterPro" id="IPR027417">
    <property type="entry name" value="P-loop_NTPase"/>
</dbReference>
<keyword evidence="2" id="KW-1185">Reference proteome</keyword>
<name>A0A371RGE6_9PROT</name>
<dbReference type="Proteomes" id="UP000264589">
    <property type="component" value="Unassembled WGS sequence"/>
</dbReference>
<reference evidence="1 2" key="1">
    <citation type="submission" date="2018-08" db="EMBL/GenBank/DDBJ databases">
        <title>Parvularcula sp. SM1705, isolated from surface water of the South Sea China.</title>
        <authorList>
            <person name="Sun L."/>
        </authorList>
    </citation>
    <scope>NUCLEOTIDE SEQUENCE [LARGE SCALE GENOMIC DNA]</scope>
    <source>
        <strain evidence="1 2">SM1705</strain>
    </source>
</reference>
<evidence type="ECO:0000313" key="1">
    <source>
        <dbReference type="EMBL" id="RFB04509.1"/>
    </source>
</evidence>
<comment type="caution">
    <text evidence="1">The sequence shown here is derived from an EMBL/GenBank/DDBJ whole genome shotgun (WGS) entry which is preliminary data.</text>
</comment>